<feature type="compositionally biased region" description="Basic and acidic residues" evidence="1">
    <location>
        <begin position="76"/>
        <end position="91"/>
    </location>
</feature>
<dbReference type="Proteomes" id="UP000235116">
    <property type="component" value="Chromosome"/>
</dbReference>
<dbReference type="RefSeq" id="WP_101892799.1">
    <property type="nucleotide sequence ID" value="NZ_CP022684.1"/>
</dbReference>
<feature type="region of interest" description="Disordered" evidence="1">
    <location>
        <begin position="64"/>
        <end position="95"/>
    </location>
</feature>
<name>A0A2K9LGI1_9GAMM</name>
<sequence length="109" mass="12868">MLKRIQPEVGVWYENTEQETLFEVVSIDDDSSTLALQYFDGELEEIELEAFVQLRLKVIDQPEDWSGPYEIDQEDRDDHEFSGVSNEHDNEYFPFDDFESGGVRVYDDY</sequence>
<dbReference type="KEGG" id="kak:Kalk_03030"/>
<dbReference type="OrthoDB" id="7062948at2"/>
<organism evidence="2 3">
    <name type="scientific">Ketobacter alkanivorans</name>
    <dbReference type="NCBI Taxonomy" id="1917421"/>
    <lineage>
        <taxon>Bacteria</taxon>
        <taxon>Pseudomonadati</taxon>
        <taxon>Pseudomonadota</taxon>
        <taxon>Gammaproteobacteria</taxon>
        <taxon>Pseudomonadales</taxon>
        <taxon>Ketobacteraceae</taxon>
        <taxon>Ketobacter</taxon>
    </lineage>
</organism>
<protein>
    <submittedName>
        <fullName evidence="2">Uncharacterized protein</fullName>
    </submittedName>
</protein>
<proteinExistence type="predicted"/>
<dbReference type="EMBL" id="CP022684">
    <property type="protein sequence ID" value="AUM11459.1"/>
    <property type="molecule type" value="Genomic_DNA"/>
</dbReference>
<dbReference type="Pfam" id="PF20549">
    <property type="entry name" value="DUF6763"/>
    <property type="match status" value="1"/>
</dbReference>
<evidence type="ECO:0000256" key="1">
    <source>
        <dbReference type="SAM" id="MobiDB-lite"/>
    </source>
</evidence>
<gene>
    <name evidence="2" type="ORF">Kalk_03030</name>
</gene>
<accession>A0A2K9LGI1</accession>
<reference evidence="3" key="1">
    <citation type="submission" date="2017-08" db="EMBL/GenBank/DDBJ databases">
        <title>Direct submision.</title>
        <authorList>
            <person name="Kim S.-J."/>
            <person name="Rhee S.-K."/>
        </authorList>
    </citation>
    <scope>NUCLEOTIDE SEQUENCE [LARGE SCALE GENOMIC DNA]</scope>
    <source>
        <strain evidence="3">GI5</strain>
    </source>
</reference>
<evidence type="ECO:0000313" key="3">
    <source>
        <dbReference type="Proteomes" id="UP000235116"/>
    </source>
</evidence>
<dbReference type="InterPro" id="IPR046651">
    <property type="entry name" value="DUF6763"/>
</dbReference>
<keyword evidence="3" id="KW-1185">Reference proteome</keyword>
<evidence type="ECO:0000313" key="2">
    <source>
        <dbReference type="EMBL" id="AUM11459.1"/>
    </source>
</evidence>
<dbReference type="AlphaFoldDB" id="A0A2K9LGI1"/>